<proteinExistence type="predicted"/>
<organism evidence="6 7">
    <name type="scientific">Congzhengia minquanensis</name>
    <dbReference type="NCBI Taxonomy" id="2763657"/>
    <lineage>
        <taxon>Bacteria</taxon>
        <taxon>Bacillati</taxon>
        <taxon>Bacillota</taxon>
        <taxon>Clostridia</taxon>
        <taxon>Eubacteriales</taxon>
        <taxon>Oscillospiraceae</taxon>
        <taxon>Congzhengia</taxon>
    </lineage>
</organism>
<dbReference type="SUPFAM" id="SSF53041">
    <property type="entry name" value="Resolvase-like"/>
    <property type="match status" value="1"/>
</dbReference>
<keyword evidence="7" id="KW-1185">Reference proteome</keyword>
<accession>A0A926DKP8</accession>
<feature type="active site" description="O-(5'-phospho-DNA)-serine intermediate" evidence="4">
    <location>
        <position position="12"/>
    </location>
</feature>
<dbReference type="RefSeq" id="WP_177677443.1">
    <property type="nucleotide sequence ID" value="NZ_JACRSU010000001.1"/>
</dbReference>
<feature type="domain" description="Resolvase/invertase-type recombinase catalytic" evidence="5">
    <location>
        <begin position="4"/>
        <end position="148"/>
    </location>
</feature>
<dbReference type="InterPro" id="IPR050639">
    <property type="entry name" value="SSR_resolvase"/>
</dbReference>
<dbReference type="InterPro" id="IPR036162">
    <property type="entry name" value="Resolvase-like_N_sf"/>
</dbReference>
<dbReference type="Gene3D" id="3.40.50.1390">
    <property type="entry name" value="Resolvase, N-terminal catalytic domain"/>
    <property type="match status" value="1"/>
</dbReference>
<keyword evidence="1" id="KW-0229">DNA integration</keyword>
<dbReference type="SMART" id="SM00857">
    <property type="entry name" value="Resolvase"/>
    <property type="match status" value="1"/>
</dbReference>
<dbReference type="GO" id="GO:0015074">
    <property type="term" value="P:DNA integration"/>
    <property type="evidence" value="ECO:0007669"/>
    <property type="project" value="UniProtKB-KW"/>
</dbReference>
<dbReference type="EMBL" id="JACRSU010000001">
    <property type="protein sequence ID" value="MBC8539833.1"/>
    <property type="molecule type" value="Genomic_DNA"/>
</dbReference>
<evidence type="ECO:0000313" key="7">
    <source>
        <dbReference type="Proteomes" id="UP000611762"/>
    </source>
</evidence>
<dbReference type="GO" id="GO:0000150">
    <property type="term" value="F:DNA strand exchange activity"/>
    <property type="evidence" value="ECO:0007669"/>
    <property type="project" value="InterPro"/>
</dbReference>
<evidence type="ECO:0000313" key="6">
    <source>
        <dbReference type="EMBL" id="MBC8539833.1"/>
    </source>
</evidence>
<evidence type="ECO:0000256" key="3">
    <source>
        <dbReference type="ARBA" id="ARBA00023172"/>
    </source>
</evidence>
<dbReference type="AlphaFoldDB" id="A0A926DKP8"/>
<keyword evidence="2" id="KW-0238">DNA-binding</keyword>
<reference evidence="6" key="1">
    <citation type="submission" date="2020-08" db="EMBL/GenBank/DDBJ databases">
        <title>Genome public.</title>
        <authorList>
            <person name="Liu C."/>
            <person name="Sun Q."/>
        </authorList>
    </citation>
    <scope>NUCLEOTIDE SEQUENCE</scope>
    <source>
        <strain evidence="6">H8</strain>
    </source>
</reference>
<dbReference type="PROSITE" id="PS00398">
    <property type="entry name" value="RECOMBINASES_2"/>
    <property type="match status" value="1"/>
</dbReference>
<evidence type="ECO:0000259" key="5">
    <source>
        <dbReference type="PROSITE" id="PS51736"/>
    </source>
</evidence>
<sequence length="204" mass="23725">MNINTYGYMRVSSADQNEDRQKIELLTWGVPAGNLFCDKLSGKNFSRPEYQKLKTLLKKGDLLVVKSIDRLGRNYLQIQEEWRYITKKLEADIVIIDMPLLDTRRDKDLLGTLISDIVLQLLSYVAETERQYIHQRQAEGIAAAKLRGVRFGRPVIPLPKNFKEIYLRWKAGEISLSEAADHTNMSKNQFKWAARKHRGFNRRS</sequence>
<dbReference type="PANTHER" id="PTHR30461:SF19">
    <property type="entry name" value="SITE-SPECIFIC RECOMBINASE RESOLVASE FAMILY"/>
    <property type="match status" value="1"/>
</dbReference>
<evidence type="ECO:0000256" key="1">
    <source>
        <dbReference type="ARBA" id="ARBA00022908"/>
    </source>
</evidence>
<dbReference type="InterPro" id="IPR006118">
    <property type="entry name" value="Recombinase_CS"/>
</dbReference>
<dbReference type="CDD" id="cd03768">
    <property type="entry name" value="SR_ResInv"/>
    <property type="match status" value="1"/>
</dbReference>
<dbReference type="PANTHER" id="PTHR30461">
    <property type="entry name" value="DNA-INVERTASE FROM LAMBDOID PROPHAGE"/>
    <property type="match status" value="1"/>
</dbReference>
<dbReference type="InterPro" id="IPR006119">
    <property type="entry name" value="Resolv_N"/>
</dbReference>
<evidence type="ECO:0000256" key="4">
    <source>
        <dbReference type="PIRSR" id="PIRSR606118-50"/>
    </source>
</evidence>
<dbReference type="PROSITE" id="PS51736">
    <property type="entry name" value="RECOMBINASES_3"/>
    <property type="match status" value="1"/>
</dbReference>
<name>A0A926DKP8_9FIRM</name>
<dbReference type="Proteomes" id="UP000611762">
    <property type="component" value="Unassembled WGS sequence"/>
</dbReference>
<evidence type="ECO:0000256" key="2">
    <source>
        <dbReference type="ARBA" id="ARBA00023125"/>
    </source>
</evidence>
<comment type="caution">
    <text evidence="6">The sequence shown here is derived from an EMBL/GenBank/DDBJ whole genome shotgun (WGS) entry which is preliminary data.</text>
</comment>
<dbReference type="GO" id="GO:0003677">
    <property type="term" value="F:DNA binding"/>
    <property type="evidence" value="ECO:0007669"/>
    <property type="project" value="UniProtKB-KW"/>
</dbReference>
<protein>
    <submittedName>
        <fullName evidence="6">Recombinase family protein</fullName>
    </submittedName>
</protein>
<dbReference type="Pfam" id="PF00239">
    <property type="entry name" value="Resolvase"/>
    <property type="match status" value="1"/>
</dbReference>
<keyword evidence="3" id="KW-0233">DNA recombination</keyword>
<gene>
    <name evidence="6" type="ORF">H8698_02445</name>
</gene>